<dbReference type="EMBL" id="JAENIJ010000035">
    <property type="protein sequence ID" value="MBK1884102.1"/>
    <property type="molecule type" value="Genomic_DNA"/>
</dbReference>
<dbReference type="Proteomes" id="UP000603141">
    <property type="component" value="Unassembled WGS sequence"/>
</dbReference>
<sequence length="196" mass="21633">MASNFPSFSLRVSFAKPSPDGGEIRDIVEGVGKASRTMQDALTLALQKLVFEAQKQNFTGKGPFPVSDHRLGVVTGRLRRDLHAEPVEMTGTGYRGRIGTAVEYFKAHELGFSGEVSVRAHVRAAHTLRGIRANKKKGIRGRAPQSRLEQSVRAHTRKVNIPERRPLRTAIEQHSSRIIGAAIDKAFRTLASRKKS</sequence>
<organism evidence="1 2">
    <name type="scientific">Luteolibacter pohnpeiensis</name>
    <dbReference type="NCBI Taxonomy" id="454153"/>
    <lineage>
        <taxon>Bacteria</taxon>
        <taxon>Pseudomonadati</taxon>
        <taxon>Verrucomicrobiota</taxon>
        <taxon>Verrucomicrobiia</taxon>
        <taxon>Verrucomicrobiales</taxon>
        <taxon>Verrucomicrobiaceae</taxon>
        <taxon>Luteolibacter</taxon>
    </lineage>
</organism>
<accession>A0A934S8H8</accession>
<evidence type="ECO:0008006" key="3">
    <source>
        <dbReference type="Google" id="ProtNLM"/>
    </source>
</evidence>
<protein>
    <recommendedName>
        <fullName evidence="3">HK97 gp10 family phage protein</fullName>
    </recommendedName>
</protein>
<dbReference type="AlphaFoldDB" id="A0A934S8H8"/>
<gene>
    <name evidence="1" type="ORF">JIN85_16905</name>
</gene>
<evidence type="ECO:0000313" key="1">
    <source>
        <dbReference type="EMBL" id="MBK1884102.1"/>
    </source>
</evidence>
<comment type="caution">
    <text evidence="1">The sequence shown here is derived from an EMBL/GenBank/DDBJ whole genome shotgun (WGS) entry which is preliminary data.</text>
</comment>
<proteinExistence type="predicted"/>
<evidence type="ECO:0000313" key="2">
    <source>
        <dbReference type="Proteomes" id="UP000603141"/>
    </source>
</evidence>
<name>A0A934S8H8_9BACT</name>
<dbReference type="RefSeq" id="WP_200272975.1">
    <property type="nucleotide sequence ID" value="NZ_JAENIJ010000035.1"/>
</dbReference>
<reference evidence="1" key="1">
    <citation type="submission" date="2021-01" db="EMBL/GenBank/DDBJ databases">
        <title>Modified the classification status of verrucomicrobia.</title>
        <authorList>
            <person name="Feng X."/>
        </authorList>
    </citation>
    <scope>NUCLEOTIDE SEQUENCE</scope>
    <source>
        <strain evidence="1">KCTC 22041</strain>
    </source>
</reference>
<keyword evidence="2" id="KW-1185">Reference proteome</keyword>